<evidence type="ECO:0000313" key="4">
    <source>
        <dbReference type="Proteomes" id="UP001222325"/>
    </source>
</evidence>
<feature type="signal peptide" evidence="2">
    <location>
        <begin position="1"/>
        <end position="17"/>
    </location>
</feature>
<proteinExistence type="predicted"/>
<evidence type="ECO:0000256" key="2">
    <source>
        <dbReference type="SAM" id="SignalP"/>
    </source>
</evidence>
<gene>
    <name evidence="3" type="ORF">B0H15DRAFT_816327</name>
</gene>
<feature type="compositionally biased region" description="Polar residues" evidence="1">
    <location>
        <begin position="109"/>
        <end position="119"/>
    </location>
</feature>
<reference evidence="3" key="1">
    <citation type="submission" date="2023-03" db="EMBL/GenBank/DDBJ databases">
        <title>Massive genome expansion in bonnet fungi (Mycena s.s.) driven by repeated elements and novel gene families across ecological guilds.</title>
        <authorList>
            <consortium name="Lawrence Berkeley National Laboratory"/>
            <person name="Harder C.B."/>
            <person name="Miyauchi S."/>
            <person name="Viragh M."/>
            <person name="Kuo A."/>
            <person name="Thoen E."/>
            <person name="Andreopoulos B."/>
            <person name="Lu D."/>
            <person name="Skrede I."/>
            <person name="Drula E."/>
            <person name="Henrissat B."/>
            <person name="Morin E."/>
            <person name="Kohler A."/>
            <person name="Barry K."/>
            <person name="LaButti K."/>
            <person name="Morin E."/>
            <person name="Salamov A."/>
            <person name="Lipzen A."/>
            <person name="Mereny Z."/>
            <person name="Hegedus B."/>
            <person name="Baldrian P."/>
            <person name="Stursova M."/>
            <person name="Weitz H."/>
            <person name="Taylor A."/>
            <person name="Grigoriev I.V."/>
            <person name="Nagy L.G."/>
            <person name="Martin F."/>
            <person name="Kauserud H."/>
        </authorList>
    </citation>
    <scope>NUCLEOTIDE SEQUENCE</scope>
    <source>
        <strain evidence="3">CBHHK173m</strain>
    </source>
</reference>
<organism evidence="3 4">
    <name type="scientific">Mycena belliarum</name>
    <dbReference type="NCBI Taxonomy" id="1033014"/>
    <lineage>
        <taxon>Eukaryota</taxon>
        <taxon>Fungi</taxon>
        <taxon>Dikarya</taxon>
        <taxon>Basidiomycota</taxon>
        <taxon>Agaricomycotina</taxon>
        <taxon>Agaricomycetes</taxon>
        <taxon>Agaricomycetidae</taxon>
        <taxon>Agaricales</taxon>
        <taxon>Marasmiineae</taxon>
        <taxon>Mycenaceae</taxon>
        <taxon>Mycena</taxon>
    </lineage>
</organism>
<accession>A0AAD6UK02</accession>
<sequence>MRTVLFFFATALAAAAAAVPLVSNSRGLTVSASAHRLYQRAPPAAAPAPEDVFGIATPRDENARTTRPRGAVRSSRMRVERRRGFANLRQRPLLSIVGSVDTPKRGNCSLRSTSPGHGR</sequence>
<dbReference type="Proteomes" id="UP001222325">
    <property type="component" value="Unassembled WGS sequence"/>
</dbReference>
<keyword evidence="2" id="KW-0732">Signal</keyword>
<dbReference type="AlphaFoldDB" id="A0AAD6UK02"/>
<comment type="caution">
    <text evidence="3">The sequence shown here is derived from an EMBL/GenBank/DDBJ whole genome shotgun (WGS) entry which is preliminary data.</text>
</comment>
<keyword evidence="4" id="KW-1185">Reference proteome</keyword>
<feature type="region of interest" description="Disordered" evidence="1">
    <location>
        <begin position="99"/>
        <end position="119"/>
    </location>
</feature>
<name>A0AAD6UK02_9AGAR</name>
<evidence type="ECO:0000313" key="3">
    <source>
        <dbReference type="EMBL" id="KAJ7101510.1"/>
    </source>
</evidence>
<evidence type="ECO:0000256" key="1">
    <source>
        <dbReference type="SAM" id="MobiDB-lite"/>
    </source>
</evidence>
<dbReference type="EMBL" id="JARJCN010000004">
    <property type="protein sequence ID" value="KAJ7101510.1"/>
    <property type="molecule type" value="Genomic_DNA"/>
</dbReference>
<protein>
    <submittedName>
        <fullName evidence="3">Uncharacterized protein</fullName>
    </submittedName>
</protein>
<feature type="region of interest" description="Disordered" evidence="1">
    <location>
        <begin position="59"/>
        <end position="78"/>
    </location>
</feature>
<feature type="chain" id="PRO_5041952172" evidence="2">
    <location>
        <begin position="18"/>
        <end position="119"/>
    </location>
</feature>